<dbReference type="Proteomes" id="UP000199659">
    <property type="component" value="Unassembled WGS sequence"/>
</dbReference>
<dbReference type="PANTHER" id="PTHR30486:SF6">
    <property type="entry name" value="TYPE IV PILUS RETRACTATION ATPASE PILT"/>
    <property type="match status" value="1"/>
</dbReference>
<dbReference type="Gene3D" id="3.30.450.380">
    <property type="match status" value="1"/>
</dbReference>
<protein>
    <submittedName>
        <fullName evidence="3">Pilus assembly protein CpaF</fullName>
    </submittedName>
</protein>
<dbReference type="CDD" id="cd01130">
    <property type="entry name" value="VirB11-like_ATPase"/>
    <property type="match status" value="1"/>
</dbReference>
<dbReference type="PANTHER" id="PTHR30486">
    <property type="entry name" value="TWITCHING MOTILITY PROTEIN PILT"/>
    <property type="match status" value="1"/>
</dbReference>
<reference evidence="3 4" key="1">
    <citation type="submission" date="2016-10" db="EMBL/GenBank/DDBJ databases">
        <authorList>
            <person name="de Groot N.N."/>
        </authorList>
    </citation>
    <scope>NUCLEOTIDE SEQUENCE [LARGE SCALE GENOMIC DNA]</scope>
    <source>
        <strain evidence="3 4">743A</strain>
    </source>
</reference>
<name>A0A1I6LCZ5_9FIRM</name>
<dbReference type="STRING" id="37658.SAMN05661086_03226"/>
<evidence type="ECO:0000259" key="2">
    <source>
        <dbReference type="PROSITE" id="PS00662"/>
    </source>
</evidence>
<dbReference type="InterPro" id="IPR027417">
    <property type="entry name" value="P-loop_NTPase"/>
</dbReference>
<proteinExistence type="inferred from homology"/>
<dbReference type="InterPro" id="IPR001482">
    <property type="entry name" value="T2SS/T4SS_dom"/>
</dbReference>
<sequence>MSRKNILMEVKNKVLKQLDLSINMADEQVLDLISSVIYDLSKEIYIGLQSGNKIKNYVFYSLRRLDVLQELVEDQEITEIMVNGSKHIFIEKNGRITKTELTFESSQKLEDVIQKIVSSANRIVNESSPIVDTRLIDGSRVNVILKPVAVNGPVMTIRKFPLESITMEQLVEIGSLSQEVCEFLKNLVVSKYNIFISGGTGSGKTTFLNALSNFIPSDERIITIEDSCELQINHNPNLVTLEARNANVDGRNEVSIRDLIKAALRARPDRIIVGEVRDAAAIDMLSAFNTGHDGSLSTGHANAVKDMLT</sequence>
<comment type="similarity">
    <text evidence="1">Belongs to the GSP E family.</text>
</comment>
<gene>
    <name evidence="3" type="ORF">SAMN05661086_03226</name>
</gene>
<dbReference type="EMBL" id="FOYZ01000015">
    <property type="protein sequence ID" value="SFS01361.1"/>
    <property type="molecule type" value="Genomic_DNA"/>
</dbReference>
<keyword evidence="4" id="KW-1185">Reference proteome</keyword>
<dbReference type="Gene3D" id="3.40.50.300">
    <property type="entry name" value="P-loop containing nucleotide triphosphate hydrolases"/>
    <property type="match status" value="1"/>
</dbReference>
<evidence type="ECO:0000313" key="4">
    <source>
        <dbReference type="Proteomes" id="UP000199659"/>
    </source>
</evidence>
<evidence type="ECO:0000313" key="3">
    <source>
        <dbReference type="EMBL" id="SFS01361.1"/>
    </source>
</evidence>
<dbReference type="Pfam" id="PF00437">
    <property type="entry name" value="T2SSE"/>
    <property type="match status" value="1"/>
</dbReference>
<dbReference type="GO" id="GO:0016887">
    <property type="term" value="F:ATP hydrolysis activity"/>
    <property type="evidence" value="ECO:0007669"/>
    <property type="project" value="InterPro"/>
</dbReference>
<accession>A0A1I6LCZ5</accession>
<dbReference type="AlphaFoldDB" id="A0A1I6LCZ5"/>
<dbReference type="PROSITE" id="PS00662">
    <property type="entry name" value="T2SP_E"/>
    <property type="match status" value="1"/>
</dbReference>
<dbReference type="SUPFAM" id="SSF52540">
    <property type="entry name" value="P-loop containing nucleoside triphosphate hydrolases"/>
    <property type="match status" value="1"/>
</dbReference>
<dbReference type="InterPro" id="IPR050921">
    <property type="entry name" value="T4SS_GSP_E_ATPase"/>
</dbReference>
<feature type="domain" description="Bacterial type II secretion system protein E" evidence="2">
    <location>
        <begin position="264"/>
        <end position="278"/>
    </location>
</feature>
<organism evidence="3 4">
    <name type="scientific">Anaeromicropila populeti</name>
    <dbReference type="NCBI Taxonomy" id="37658"/>
    <lineage>
        <taxon>Bacteria</taxon>
        <taxon>Bacillati</taxon>
        <taxon>Bacillota</taxon>
        <taxon>Clostridia</taxon>
        <taxon>Lachnospirales</taxon>
        <taxon>Lachnospiraceae</taxon>
        <taxon>Anaeromicropila</taxon>
    </lineage>
</organism>
<evidence type="ECO:0000256" key="1">
    <source>
        <dbReference type="ARBA" id="ARBA00006611"/>
    </source>
</evidence>